<evidence type="ECO:0000313" key="2">
    <source>
        <dbReference type="Proteomes" id="UP000266673"/>
    </source>
</evidence>
<organism evidence="1 2">
    <name type="scientific">Gigaspora rosea</name>
    <dbReference type="NCBI Taxonomy" id="44941"/>
    <lineage>
        <taxon>Eukaryota</taxon>
        <taxon>Fungi</taxon>
        <taxon>Fungi incertae sedis</taxon>
        <taxon>Mucoromycota</taxon>
        <taxon>Glomeromycotina</taxon>
        <taxon>Glomeromycetes</taxon>
        <taxon>Diversisporales</taxon>
        <taxon>Gigasporaceae</taxon>
        <taxon>Gigaspora</taxon>
    </lineage>
</organism>
<evidence type="ECO:0000313" key="1">
    <source>
        <dbReference type="EMBL" id="RIB14751.1"/>
    </source>
</evidence>
<name>A0A397UYT3_9GLOM</name>
<dbReference type="Proteomes" id="UP000266673">
    <property type="component" value="Unassembled WGS sequence"/>
</dbReference>
<proteinExistence type="predicted"/>
<dbReference type="InterPro" id="IPR009003">
    <property type="entry name" value="Peptidase_S1_PA"/>
</dbReference>
<reference evidence="1 2" key="1">
    <citation type="submission" date="2018-06" db="EMBL/GenBank/DDBJ databases">
        <title>Comparative genomics reveals the genomic features of Rhizophagus irregularis, R. cerebriforme, R. diaphanum and Gigaspora rosea, and their symbiotic lifestyle signature.</title>
        <authorList>
            <person name="Morin E."/>
            <person name="San Clemente H."/>
            <person name="Chen E.C.H."/>
            <person name="De La Providencia I."/>
            <person name="Hainaut M."/>
            <person name="Kuo A."/>
            <person name="Kohler A."/>
            <person name="Murat C."/>
            <person name="Tang N."/>
            <person name="Roy S."/>
            <person name="Loubradou J."/>
            <person name="Henrissat B."/>
            <person name="Grigoriev I.V."/>
            <person name="Corradi N."/>
            <person name="Roux C."/>
            <person name="Martin F.M."/>
        </authorList>
    </citation>
    <scope>NUCLEOTIDE SEQUENCE [LARGE SCALE GENOMIC DNA]</scope>
    <source>
        <strain evidence="1 2">DAOM 194757</strain>
    </source>
</reference>
<dbReference type="OrthoDB" id="10303081at2759"/>
<keyword evidence="2" id="KW-1185">Reference proteome</keyword>
<dbReference type="SUPFAM" id="SSF50494">
    <property type="entry name" value="Trypsin-like serine proteases"/>
    <property type="match status" value="1"/>
</dbReference>
<comment type="caution">
    <text evidence="1">The sequence shown here is derived from an EMBL/GenBank/DDBJ whole genome shotgun (WGS) entry which is preliminary data.</text>
</comment>
<dbReference type="EMBL" id="QKWP01000799">
    <property type="protein sequence ID" value="RIB14751.1"/>
    <property type="molecule type" value="Genomic_DNA"/>
</dbReference>
<dbReference type="AlphaFoldDB" id="A0A397UYT3"/>
<dbReference type="InterPro" id="IPR043504">
    <property type="entry name" value="Peptidase_S1_PA_chymotrypsin"/>
</dbReference>
<accession>A0A397UYT3</accession>
<dbReference type="CDD" id="cd21112">
    <property type="entry name" value="alphaLP-like"/>
    <property type="match status" value="1"/>
</dbReference>
<gene>
    <name evidence="1" type="ORF">C2G38_1626224</name>
</gene>
<dbReference type="Gene3D" id="2.40.10.10">
    <property type="entry name" value="Trypsin-like serine proteases"/>
    <property type="match status" value="2"/>
</dbReference>
<sequence>MIGINPKFNNIVIYLNKKDNETNKNFIDSATKFYPIMIYSTRSKNSTTLRSKIEERQKYTRILDGEGLHNIDGEQVCSVGPLMRDNSNQFFYLTAGHCFENQPLNPAGFVDFYYLPWYSQPTYDYIGPLEHVSISPYDFGLIHVINPNMLLSAIIKNNDYERYQELFIEDSASVISAGGHLCKSGYTTHVTCGEVTEITAGIIIDNVVKLELIMFDAVSFEGDSGGPVYSKALHLEPFVTVVGIAVSDFTSDDIDRTAALPLDVVHRVFNLTLILAP</sequence>
<protein>
    <recommendedName>
        <fullName evidence="3">Trypsin-like cysteine/serine peptidase domain-containing protein</fullName>
    </recommendedName>
</protein>
<evidence type="ECO:0008006" key="3">
    <source>
        <dbReference type="Google" id="ProtNLM"/>
    </source>
</evidence>